<feature type="region of interest" description="Disordered" evidence="1">
    <location>
        <begin position="1"/>
        <end position="54"/>
    </location>
</feature>
<feature type="compositionally biased region" description="Basic and acidic residues" evidence="1">
    <location>
        <begin position="1"/>
        <end position="12"/>
    </location>
</feature>
<sequence length="78" mass="8947">MAKHGPSDRSGDRPPFLTDPSDRRPPRAPVFPPKRDHMNEIQPQRSPITLTPEEWQSGDVLLDITEQRNIPTWARGDH</sequence>
<evidence type="ECO:0000256" key="1">
    <source>
        <dbReference type="SAM" id="MobiDB-lite"/>
    </source>
</evidence>
<gene>
    <name evidence="2" type="ORF">GCM10009560_15550</name>
</gene>
<accession>A0ABN1NWU8</accession>
<comment type="caution">
    <text evidence="2">The sequence shown here is derived from an EMBL/GenBank/DDBJ whole genome shotgun (WGS) entry which is preliminary data.</text>
</comment>
<protein>
    <submittedName>
        <fullName evidence="2">Uncharacterized protein</fullName>
    </submittedName>
</protein>
<keyword evidence="3" id="KW-1185">Reference proteome</keyword>
<proteinExistence type="predicted"/>
<dbReference type="EMBL" id="BAAAHQ010000007">
    <property type="protein sequence ID" value="GAA0918516.1"/>
    <property type="molecule type" value="Genomic_DNA"/>
</dbReference>
<organism evidence="2 3">
    <name type="scientific">Nonomuraea longicatena</name>
    <dbReference type="NCBI Taxonomy" id="83682"/>
    <lineage>
        <taxon>Bacteria</taxon>
        <taxon>Bacillati</taxon>
        <taxon>Actinomycetota</taxon>
        <taxon>Actinomycetes</taxon>
        <taxon>Streptosporangiales</taxon>
        <taxon>Streptosporangiaceae</taxon>
        <taxon>Nonomuraea</taxon>
    </lineage>
</organism>
<reference evidence="2 3" key="1">
    <citation type="journal article" date="2019" name="Int. J. Syst. Evol. Microbiol.">
        <title>The Global Catalogue of Microorganisms (GCM) 10K type strain sequencing project: providing services to taxonomists for standard genome sequencing and annotation.</title>
        <authorList>
            <consortium name="The Broad Institute Genomics Platform"/>
            <consortium name="The Broad Institute Genome Sequencing Center for Infectious Disease"/>
            <person name="Wu L."/>
            <person name="Ma J."/>
        </authorList>
    </citation>
    <scope>NUCLEOTIDE SEQUENCE [LARGE SCALE GENOMIC DNA]</scope>
    <source>
        <strain evidence="2 3">JCM 11136</strain>
    </source>
</reference>
<evidence type="ECO:0000313" key="3">
    <source>
        <dbReference type="Proteomes" id="UP001501578"/>
    </source>
</evidence>
<evidence type="ECO:0000313" key="2">
    <source>
        <dbReference type="EMBL" id="GAA0918516.1"/>
    </source>
</evidence>
<name>A0ABN1NWU8_9ACTN</name>
<dbReference type="Proteomes" id="UP001501578">
    <property type="component" value="Unassembled WGS sequence"/>
</dbReference>